<dbReference type="GO" id="GO:0046872">
    <property type="term" value="F:metal ion binding"/>
    <property type="evidence" value="ECO:0007669"/>
    <property type="project" value="UniProtKB-KW"/>
</dbReference>
<keyword evidence="3 4" id="KW-0408">Iron</keyword>
<dbReference type="GO" id="GO:0020037">
    <property type="term" value="F:heme binding"/>
    <property type="evidence" value="ECO:0007669"/>
    <property type="project" value="InterPro"/>
</dbReference>
<gene>
    <name evidence="6" type="ORF">SAMN05660653_01889</name>
</gene>
<proteinExistence type="predicted"/>
<dbReference type="InterPro" id="IPR036909">
    <property type="entry name" value="Cyt_c-like_dom_sf"/>
</dbReference>
<dbReference type="GO" id="GO:0009055">
    <property type="term" value="F:electron transfer activity"/>
    <property type="evidence" value="ECO:0007669"/>
    <property type="project" value="InterPro"/>
</dbReference>
<keyword evidence="2 4" id="KW-0479">Metal-binding</keyword>
<dbReference type="STRING" id="617002.SAMN05660653_01889"/>
<dbReference type="EMBL" id="FMXO01000010">
    <property type="protein sequence ID" value="SDB39722.1"/>
    <property type="molecule type" value="Genomic_DNA"/>
</dbReference>
<evidence type="ECO:0000256" key="3">
    <source>
        <dbReference type="ARBA" id="ARBA00023004"/>
    </source>
</evidence>
<reference evidence="6 7" key="1">
    <citation type="submission" date="2016-10" db="EMBL/GenBank/DDBJ databases">
        <authorList>
            <person name="de Groot N.N."/>
        </authorList>
    </citation>
    <scope>NUCLEOTIDE SEQUENCE [LARGE SCALE GENOMIC DNA]</scope>
    <source>
        <strain evidence="6 7">ASO4-2</strain>
    </source>
</reference>
<dbReference type="InterPro" id="IPR009056">
    <property type="entry name" value="Cyt_c-like_dom"/>
</dbReference>
<name>A0A1G6D3H2_9BACT</name>
<evidence type="ECO:0000313" key="6">
    <source>
        <dbReference type="EMBL" id="SDB39722.1"/>
    </source>
</evidence>
<dbReference type="AlphaFoldDB" id="A0A1G6D3H2"/>
<evidence type="ECO:0000256" key="1">
    <source>
        <dbReference type="ARBA" id="ARBA00022617"/>
    </source>
</evidence>
<dbReference type="RefSeq" id="WP_092120562.1">
    <property type="nucleotide sequence ID" value="NZ_FMXO01000010.1"/>
</dbReference>
<keyword evidence="7" id="KW-1185">Reference proteome</keyword>
<keyword evidence="1 4" id="KW-0349">Heme</keyword>
<evidence type="ECO:0000256" key="4">
    <source>
        <dbReference type="PROSITE-ProRule" id="PRU00433"/>
    </source>
</evidence>
<protein>
    <submittedName>
        <fullName evidence="6">Cytochrome c</fullName>
    </submittedName>
</protein>
<dbReference type="Pfam" id="PF00034">
    <property type="entry name" value="Cytochrom_C"/>
    <property type="match status" value="1"/>
</dbReference>
<evidence type="ECO:0000256" key="2">
    <source>
        <dbReference type="ARBA" id="ARBA00022723"/>
    </source>
</evidence>
<organism evidence="6 7">
    <name type="scientific">Desulfonatronum thiosulfatophilum</name>
    <dbReference type="NCBI Taxonomy" id="617002"/>
    <lineage>
        <taxon>Bacteria</taxon>
        <taxon>Pseudomonadati</taxon>
        <taxon>Thermodesulfobacteriota</taxon>
        <taxon>Desulfovibrionia</taxon>
        <taxon>Desulfovibrionales</taxon>
        <taxon>Desulfonatronaceae</taxon>
        <taxon>Desulfonatronum</taxon>
    </lineage>
</organism>
<accession>A0A1G6D3H2</accession>
<sequence length="125" mass="13964">MRKTLLNRTAILMTGLLLVAAIGFGLLRNPELTMHNDQPTQTERGASLFREMDCSDCHSIRAADNGFAPGMKGLFDRDELPSSGRPVTEENIRTQLVDPIDAMPSYADRLTEEEMDHLISFLKTL</sequence>
<dbReference type="PROSITE" id="PS51007">
    <property type="entry name" value="CYTC"/>
    <property type="match status" value="1"/>
</dbReference>
<dbReference type="Gene3D" id="1.10.760.10">
    <property type="entry name" value="Cytochrome c-like domain"/>
    <property type="match status" value="1"/>
</dbReference>
<evidence type="ECO:0000313" key="7">
    <source>
        <dbReference type="Proteomes" id="UP000198771"/>
    </source>
</evidence>
<dbReference type="SUPFAM" id="SSF46626">
    <property type="entry name" value="Cytochrome c"/>
    <property type="match status" value="1"/>
</dbReference>
<dbReference type="Proteomes" id="UP000198771">
    <property type="component" value="Unassembled WGS sequence"/>
</dbReference>
<dbReference type="OrthoDB" id="9781261at2"/>
<feature type="domain" description="Cytochrome c" evidence="5">
    <location>
        <begin position="40"/>
        <end position="125"/>
    </location>
</feature>
<evidence type="ECO:0000259" key="5">
    <source>
        <dbReference type="PROSITE" id="PS51007"/>
    </source>
</evidence>